<evidence type="ECO:0000313" key="1">
    <source>
        <dbReference type="EMBL" id="RYO61466.1"/>
    </source>
</evidence>
<protein>
    <submittedName>
        <fullName evidence="1">Uncharacterized protein</fullName>
    </submittedName>
</protein>
<name>A0A4Q4RWW0_9PLEO</name>
<keyword evidence="2" id="KW-1185">Reference proteome</keyword>
<dbReference type="AlphaFoldDB" id="A0A4Q4RWW0"/>
<accession>A0A4Q4RWW0</accession>
<dbReference type="Proteomes" id="UP000293823">
    <property type="component" value="Unassembled WGS sequence"/>
</dbReference>
<evidence type="ECO:0000313" key="2">
    <source>
        <dbReference type="Proteomes" id="UP000293823"/>
    </source>
</evidence>
<comment type="caution">
    <text evidence="1">The sequence shown here is derived from an EMBL/GenBank/DDBJ whole genome shotgun (WGS) entry which is preliminary data.</text>
</comment>
<proteinExistence type="predicted"/>
<sequence>MINSARSAAFAFLHAASPKFNGPTVSYVNVHHTWPDV</sequence>
<reference evidence="2" key="1">
    <citation type="journal article" date="2019" name="bioRxiv">
        <title>Genomics, evolutionary history and diagnostics of the Alternaria alternata species group including apple and Asian pear pathotypes.</title>
        <authorList>
            <person name="Armitage A.D."/>
            <person name="Cockerton H.M."/>
            <person name="Sreenivasaprasad S."/>
            <person name="Woodhall J.W."/>
            <person name="Lane C.R."/>
            <person name="Harrison R.J."/>
            <person name="Clarkson J.P."/>
        </authorList>
    </citation>
    <scope>NUCLEOTIDE SEQUENCE [LARGE SCALE GENOMIC DNA]</scope>
    <source>
        <strain evidence="2">RGR 97.0016</strain>
    </source>
</reference>
<dbReference type="EMBL" id="PEJP01000025">
    <property type="protein sequence ID" value="RYO61466.1"/>
    <property type="molecule type" value="Genomic_DNA"/>
</dbReference>
<gene>
    <name evidence="1" type="ORF">AA0113_g6832</name>
</gene>
<organism evidence="1 2">
    <name type="scientific">Alternaria arborescens</name>
    <dbReference type="NCBI Taxonomy" id="156630"/>
    <lineage>
        <taxon>Eukaryota</taxon>
        <taxon>Fungi</taxon>
        <taxon>Dikarya</taxon>
        <taxon>Ascomycota</taxon>
        <taxon>Pezizomycotina</taxon>
        <taxon>Dothideomycetes</taxon>
        <taxon>Pleosporomycetidae</taxon>
        <taxon>Pleosporales</taxon>
        <taxon>Pleosporineae</taxon>
        <taxon>Pleosporaceae</taxon>
        <taxon>Alternaria</taxon>
        <taxon>Alternaria sect. Alternaria</taxon>
    </lineage>
</organism>